<dbReference type="SUPFAM" id="SSF46785">
    <property type="entry name" value="Winged helix' DNA-binding domain"/>
    <property type="match status" value="1"/>
</dbReference>
<reference evidence="4" key="1">
    <citation type="submission" date="2017-02" db="EMBL/GenBank/DDBJ databases">
        <authorList>
            <person name="Varghese N."/>
            <person name="Submissions S."/>
        </authorList>
    </citation>
    <scope>NUCLEOTIDE SEQUENCE [LARGE SCALE GENOMIC DNA]</scope>
    <source>
        <strain evidence="4">DSM 23966</strain>
    </source>
</reference>
<dbReference type="Proteomes" id="UP000190042">
    <property type="component" value="Unassembled WGS sequence"/>
</dbReference>
<keyword evidence="1 3" id="KW-0238">DNA-binding</keyword>
<gene>
    <name evidence="3" type="ORF">SAMN04244570_0936</name>
</gene>
<name>A0A1T4XL02_9BACL</name>
<dbReference type="PANTHER" id="PTHR33164:SF43">
    <property type="entry name" value="HTH-TYPE TRANSCRIPTIONAL REPRESSOR YETL"/>
    <property type="match status" value="1"/>
</dbReference>
<dbReference type="GO" id="GO:0003677">
    <property type="term" value="F:DNA binding"/>
    <property type="evidence" value="ECO:0007669"/>
    <property type="project" value="UniProtKB-KW"/>
</dbReference>
<feature type="domain" description="HTH marR-type" evidence="2">
    <location>
        <begin position="4"/>
        <end position="138"/>
    </location>
</feature>
<dbReference type="InterPro" id="IPR039422">
    <property type="entry name" value="MarR/SlyA-like"/>
</dbReference>
<dbReference type="InterPro" id="IPR036388">
    <property type="entry name" value="WH-like_DNA-bd_sf"/>
</dbReference>
<organism evidence="3 4">
    <name type="scientific">Sporosarcina newyorkensis</name>
    <dbReference type="NCBI Taxonomy" id="759851"/>
    <lineage>
        <taxon>Bacteria</taxon>
        <taxon>Bacillati</taxon>
        <taxon>Bacillota</taxon>
        <taxon>Bacilli</taxon>
        <taxon>Bacillales</taxon>
        <taxon>Caryophanaceae</taxon>
        <taxon>Sporosarcina</taxon>
    </lineage>
</organism>
<dbReference type="Gene3D" id="1.10.10.10">
    <property type="entry name" value="Winged helix-like DNA-binding domain superfamily/Winged helix DNA-binding domain"/>
    <property type="match status" value="1"/>
</dbReference>
<proteinExistence type="predicted"/>
<protein>
    <submittedName>
        <fullName evidence="3">DNA-binding transcriptional regulator, MarR family</fullName>
    </submittedName>
</protein>
<evidence type="ECO:0000259" key="2">
    <source>
        <dbReference type="PROSITE" id="PS50995"/>
    </source>
</evidence>
<dbReference type="GO" id="GO:0006950">
    <property type="term" value="P:response to stress"/>
    <property type="evidence" value="ECO:0007669"/>
    <property type="project" value="TreeGrafter"/>
</dbReference>
<dbReference type="PROSITE" id="PS50995">
    <property type="entry name" value="HTH_MARR_2"/>
    <property type="match status" value="1"/>
</dbReference>
<accession>A0A1T4XL02</accession>
<dbReference type="Pfam" id="PF01047">
    <property type="entry name" value="MarR"/>
    <property type="match status" value="1"/>
</dbReference>
<dbReference type="GO" id="GO:0003700">
    <property type="term" value="F:DNA-binding transcription factor activity"/>
    <property type="evidence" value="ECO:0007669"/>
    <property type="project" value="InterPro"/>
</dbReference>
<dbReference type="PANTHER" id="PTHR33164">
    <property type="entry name" value="TRANSCRIPTIONAL REGULATOR, MARR FAMILY"/>
    <property type="match status" value="1"/>
</dbReference>
<dbReference type="SMART" id="SM00347">
    <property type="entry name" value="HTH_MARR"/>
    <property type="match status" value="1"/>
</dbReference>
<dbReference type="InterPro" id="IPR000835">
    <property type="entry name" value="HTH_MarR-typ"/>
</dbReference>
<sequence length="141" mass="16498">MKDEQTFFNLLHTMDQVTNKMLIRFQRESELSLGISHILVLLELHNNGELRPSDLAETLGYTPASLTHLSTKLIKNEYITLRNDKEDRRTKYWNITPLGLEVLNEAKRYGQQVRTEFFSHLSAAEQSQLLKIYTKLNETFI</sequence>
<dbReference type="RefSeq" id="WP_009496516.1">
    <property type="nucleotide sequence ID" value="NZ_FUYJ01000001.1"/>
</dbReference>
<dbReference type="PRINTS" id="PR00598">
    <property type="entry name" value="HTHMARR"/>
</dbReference>
<dbReference type="InterPro" id="IPR036390">
    <property type="entry name" value="WH_DNA-bd_sf"/>
</dbReference>
<dbReference type="EMBL" id="FUYJ01000001">
    <property type="protein sequence ID" value="SKA90184.1"/>
    <property type="molecule type" value="Genomic_DNA"/>
</dbReference>
<evidence type="ECO:0000256" key="1">
    <source>
        <dbReference type="ARBA" id="ARBA00023125"/>
    </source>
</evidence>
<keyword evidence="4" id="KW-1185">Reference proteome</keyword>
<evidence type="ECO:0000313" key="3">
    <source>
        <dbReference type="EMBL" id="SKA90184.1"/>
    </source>
</evidence>
<dbReference type="AlphaFoldDB" id="A0A1T4XL02"/>
<evidence type="ECO:0000313" key="4">
    <source>
        <dbReference type="Proteomes" id="UP000190042"/>
    </source>
</evidence>